<dbReference type="InterPro" id="IPR053246">
    <property type="entry name" value="NS_splicing_regulatory_protein"/>
</dbReference>
<feature type="region of interest" description="Disordered" evidence="4">
    <location>
        <begin position="1"/>
        <end position="61"/>
    </location>
</feature>
<dbReference type="Proteomes" id="UP000070444">
    <property type="component" value="Unassembled WGS sequence"/>
</dbReference>
<dbReference type="AlphaFoldDB" id="A0A137P1F0"/>
<evidence type="ECO:0000256" key="1">
    <source>
        <dbReference type="ARBA" id="ARBA00010126"/>
    </source>
</evidence>
<evidence type="ECO:0000313" key="7">
    <source>
        <dbReference type="Proteomes" id="UP000070444"/>
    </source>
</evidence>
<feature type="compositionally biased region" description="Polar residues" evidence="4">
    <location>
        <begin position="47"/>
        <end position="61"/>
    </location>
</feature>
<dbReference type="InterPro" id="IPR018612">
    <property type="entry name" value="NSRP1_N"/>
</dbReference>
<feature type="compositionally biased region" description="Acidic residues" evidence="4">
    <location>
        <begin position="32"/>
        <end position="44"/>
    </location>
</feature>
<keyword evidence="7" id="KW-1185">Reference proteome</keyword>
<sequence>MFKNKLKYGLNIQKKDGSKPSSNKKKPIFGDDVLEGSDPEEELVETSKPSSTKQASNPNLSHLVNSQKALASSKVEIDLESNIYDYDSVYDAMKLAQKREEDKLRGEDENSEGPKYFEKMVQSSNQRKLERKLAEEKMIQKEREREGEEFKDKEKFVTEAYKKQMEELKKFEEESKNQDITGNIQSFYKQMLDKDSAIREAAINIQPLKPTDTAPESDEPPKETEYEIALKSGKNVLLNDDRQIIDKRELLNPGLNVPTKPKKPLDLNKSGKNESYKFYEDRKREKELETQRKLDLAKDNRRKYITKQLEEREQNVKLEEEEQKKTLEDKLKRKNNDESLMSAKERYLARKKAKEAEEQS</sequence>
<keyword evidence="2 3" id="KW-0175">Coiled coil</keyword>
<feature type="region of interest" description="Disordered" evidence="4">
    <location>
        <begin position="99"/>
        <end position="130"/>
    </location>
</feature>
<dbReference type="EMBL" id="KQ964557">
    <property type="protein sequence ID" value="KXN68867.1"/>
    <property type="molecule type" value="Genomic_DNA"/>
</dbReference>
<dbReference type="PANTHER" id="PTHR47845:SF1">
    <property type="entry name" value="NUCLEAR SPECKLE SPLICING REGULATORY PROTEIN 1 HOMOLOG"/>
    <property type="match status" value="1"/>
</dbReference>
<evidence type="ECO:0000259" key="5">
    <source>
        <dbReference type="Pfam" id="PF09745"/>
    </source>
</evidence>
<dbReference type="OMA" id="MSKPLAF"/>
<organism evidence="6 7">
    <name type="scientific">Conidiobolus coronatus (strain ATCC 28846 / CBS 209.66 / NRRL 28638)</name>
    <name type="common">Delacroixia coronata</name>
    <dbReference type="NCBI Taxonomy" id="796925"/>
    <lineage>
        <taxon>Eukaryota</taxon>
        <taxon>Fungi</taxon>
        <taxon>Fungi incertae sedis</taxon>
        <taxon>Zoopagomycota</taxon>
        <taxon>Entomophthoromycotina</taxon>
        <taxon>Entomophthoromycetes</taxon>
        <taxon>Entomophthorales</taxon>
        <taxon>Ancylistaceae</taxon>
        <taxon>Conidiobolus</taxon>
    </lineage>
</organism>
<feature type="region of interest" description="Disordered" evidence="4">
    <location>
        <begin position="311"/>
        <end position="360"/>
    </location>
</feature>
<evidence type="ECO:0000256" key="4">
    <source>
        <dbReference type="SAM" id="MobiDB-lite"/>
    </source>
</evidence>
<dbReference type="STRING" id="796925.A0A137P1F0"/>
<feature type="coiled-coil region" evidence="3">
    <location>
        <begin position="154"/>
        <end position="181"/>
    </location>
</feature>
<name>A0A137P1F0_CONC2</name>
<feature type="region of interest" description="Disordered" evidence="4">
    <location>
        <begin position="247"/>
        <end position="292"/>
    </location>
</feature>
<proteinExistence type="inferred from homology"/>
<evidence type="ECO:0000256" key="2">
    <source>
        <dbReference type="ARBA" id="ARBA00023054"/>
    </source>
</evidence>
<protein>
    <recommendedName>
        <fullName evidence="5">Nuclear speckle splicing regulatory protein 1 N-terminal domain-containing protein</fullName>
    </recommendedName>
</protein>
<reference evidence="6 7" key="1">
    <citation type="journal article" date="2015" name="Genome Biol. Evol.">
        <title>Phylogenomic analyses indicate that early fungi evolved digesting cell walls of algal ancestors of land plants.</title>
        <authorList>
            <person name="Chang Y."/>
            <person name="Wang S."/>
            <person name="Sekimoto S."/>
            <person name="Aerts A.L."/>
            <person name="Choi C."/>
            <person name="Clum A."/>
            <person name="LaButti K.M."/>
            <person name="Lindquist E.A."/>
            <person name="Yee Ngan C."/>
            <person name="Ohm R.A."/>
            <person name="Salamov A.A."/>
            <person name="Grigoriev I.V."/>
            <person name="Spatafora J.W."/>
            <person name="Berbee M.L."/>
        </authorList>
    </citation>
    <scope>NUCLEOTIDE SEQUENCE [LARGE SCALE GENOMIC DNA]</scope>
    <source>
        <strain evidence="6 7">NRRL 28638</strain>
    </source>
</reference>
<feature type="compositionally biased region" description="Basic and acidic residues" evidence="4">
    <location>
        <begin position="99"/>
        <end position="108"/>
    </location>
</feature>
<evidence type="ECO:0000256" key="3">
    <source>
        <dbReference type="SAM" id="Coils"/>
    </source>
</evidence>
<feature type="compositionally biased region" description="Basic and acidic residues" evidence="4">
    <location>
        <begin position="263"/>
        <end position="292"/>
    </location>
</feature>
<feature type="region of interest" description="Disordered" evidence="4">
    <location>
        <begin position="203"/>
        <end position="225"/>
    </location>
</feature>
<feature type="domain" description="Nuclear speckle splicing regulatory protein 1 N-terminal" evidence="5">
    <location>
        <begin position="78"/>
        <end position="181"/>
    </location>
</feature>
<comment type="similarity">
    <text evidence="1">Belongs to the NSRP1 family.</text>
</comment>
<gene>
    <name evidence="6" type="ORF">CONCODRAFT_51261</name>
</gene>
<evidence type="ECO:0000313" key="6">
    <source>
        <dbReference type="EMBL" id="KXN68867.1"/>
    </source>
</evidence>
<accession>A0A137P1F0</accession>
<dbReference type="GO" id="GO:0000381">
    <property type="term" value="P:regulation of alternative mRNA splicing, via spliceosome"/>
    <property type="evidence" value="ECO:0007669"/>
    <property type="project" value="InterPro"/>
</dbReference>
<dbReference type="PANTHER" id="PTHR47845">
    <property type="entry name" value="NUCLEAR SPECKLE SPLICING REGULATORY PROTEIN 1 HOMOLOG"/>
    <property type="match status" value="1"/>
</dbReference>
<dbReference type="OrthoDB" id="446635at2759"/>
<dbReference type="Pfam" id="PF09745">
    <property type="entry name" value="NSRP1_N"/>
    <property type="match status" value="1"/>
</dbReference>